<dbReference type="InterPro" id="IPR052905">
    <property type="entry name" value="LD-transpeptidase_YkuD-like"/>
</dbReference>
<keyword evidence="4 7" id="KW-0133">Cell shape</keyword>
<organism evidence="10 11">
    <name type="scientific">Vibrio hippocampi</name>
    <dbReference type="NCBI Taxonomy" id="654686"/>
    <lineage>
        <taxon>Bacteria</taxon>
        <taxon>Pseudomonadati</taxon>
        <taxon>Pseudomonadota</taxon>
        <taxon>Gammaproteobacteria</taxon>
        <taxon>Vibrionales</taxon>
        <taxon>Vibrionaceae</taxon>
        <taxon>Vibrio</taxon>
    </lineage>
</organism>
<dbReference type="CDD" id="cd16913">
    <property type="entry name" value="YkuD_like"/>
    <property type="match status" value="1"/>
</dbReference>
<keyword evidence="8" id="KW-0732">Signal</keyword>
<evidence type="ECO:0000313" key="10">
    <source>
        <dbReference type="EMBL" id="CAH0525602.1"/>
    </source>
</evidence>
<keyword evidence="11" id="KW-1185">Reference proteome</keyword>
<comment type="similarity">
    <text evidence="2">Belongs to the YkuD family.</text>
</comment>
<dbReference type="InterPro" id="IPR002477">
    <property type="entry name" value="Peptidoglycan-bd-like"/>
</dbReference>
<feature type="active site" description="Proton donor/acceptor" evidence="7">
    <location>
        <position position="452"/>
    </location>
</feature>
<reference evidence="10" key="1">
    <citation type="submission" date="2021-12" db="EMBL/GenBank/DDBJ databases">
        <authorList>
            <person name="Rodrigo-Torres L."/>
            <person name="Arahal R. D."/>
            <person name="Lucena T."/>
        </authorList>
    </citation>
    <scope>NUCLEOTIDE SEQUENCE</scope>
    <source>
        <strain evidence="10">CECT 8226</strain>
    </source>
</reference>
<feature type="chain" id="PRO_5045943859" evidence="8">
    <location>
        <begin position="24"/>
        <end position="550"/>
    </location>
</feature>
<dbReference type="Pfam" id="PF01471">
    <property type="entry name" value="PG_binding_1"/>
    <property type="match status" value="1"/>
</dbReference>
<sequence>MLSRIILSSVGIAVFSLSSIAVSEESQLNAQPGEIQGFLVGSQKIDVQYPDSPVTGTDSNLLVAPSDLFYPSLVSELYQQINGQSVWSNSEVNAQFHLQLDMMRLAGFSPVFEQRVDKLEHLFQQQDFATYDQIMTDTVLLYMSYVGSVVDGGKEWFFTHRLNEQLPPPSQTEIDLLVAAVNQDHILEFVQSLASPMIMQPGFDQVYVDLLAKSQLPVETFHQTGLKRKGDIFDVEQYQALLSRLNESGLLVLENNEWLFDSALDDAVREFQRLYGLKDDGVIGPNTIKWLNRTANDKLQILALNSERSRLWPQQRENIVLVNVPSFQLQYWDSGKARFQSRVIVGKYTRQTPIFVTQMDSIIVNPTWNVPWKIMVKDIIPKVKRDPTYLFSQQIEILEGWHTQERVDPTMIDWSEINAKRFPYRMRQRAGAFNALGQVKFNTPNDRAIFLHDTPSKYLFNQSSRAFSSGCVRVEHAEQFAQVLLKGQGRSVDSMITERSNKSIGFKQRIPVHIIYQTAWLEDGQVHFRNDVYEYDSPKQSVNDAALSKN</sequence>
<dbReference type="SUPFAM" id="SSF141523">
    <property type="entry name" value="L,D-transpeptidase catalytic domain-like"/>
    <property type="match status" value="1"/>
</dbReference>
<feature type="active site" description="Nucleophile" evidence="7">
    <location>
        <position position="471"/>
    </location>
</feature>
<dbReference type="InterPro" id="IPR036366">
    <property type="entry name" value="PGBDSf"/>
</dbReference>
<dbReference type="RefSeq" id="WP_237484124.1">
    <property type="nucleotide sequence ID" value="NZ_CAKLCM010000002.1"/>
</dbReference>
<dbReference type="SUPFAM" id="SSF53955">
    <property type="entry name" value="Lysozyme-like"/>
    <property type="match status" value="1"/>
</dbReference>
<dbReference type="Gene3D" id="2.40.440.10">
    <property type="entry name" value="L,D-transpeptidase catalytic domain-like"/>
    <property type="match status" value="1"/>
</dbReference>
<keyword evidence="6 7" id="KW-0961">Cell wall biogenesis/degradation</keyword>
<dbReference type="PROSITE" id="PS52029">
    <property type="entry name" value="LD_TPASE"/>
    <property type="match status" value="1"/>
</dbReference>
<comment type="caution">
    <text evidence="10">The sequence shown here is derived from an EMBL/GenBank/DDBJ whole genome shotgun (WGS) entry which is preliminary data.</text>
</comment>
<evidence type="ECO:0000313" key="11">
    <source>
        <dbReference type="Proteomes" id="UP000838160"/>
    </source>
</evidence>
<keyword evidence="3 10" id="KW-0808">Transferase</keyword>
<dbReference type="InterPro" id="IPR023346">
    <property type="entry name" value="Lysozyme-like_dom_sf"/>
</dbReference>
<dbReference type="InterPro" id="IPR045380">
    <property type="entry name" value="LD_TPept_scaffold_dom"/>
</dbReference>
<dbReference type="Pfam" id="PF03734">
    <property type="entry name" value="YkuD"/>
    <property type="match status" value="1"/>
</dbReference>
<dbReference type="EC" id="2.-.-.-" evidence="10"/>
<dbReference type="InterPro" id="IPR038063">
    <property type="entry name" value="Transpep_catalytic_dom"/>
</dbReference>
<keyword evidence="5 7" id="KW-0573">Peptidoglycan synthesis</keyword>
<accession>A0ABM8ZG78</accession>
<evidence type="ECO:0000256" key="6">
    <source>
        <dbReference type="ARBA" id="ARBA00023316"/>
    </source>
</evidence>
<dbReference type="PANTHER" id="PTHR41533">
    <property type="entry name" value="L,D-TRANSPEPTIDASE HI_1667-RELATED"/>
    <property type="match status" value="1"/>
</dbReference>
<gene>
    <name evidence="10" type="primary">ycbB</name>
    <name evidence="10" type="ORF">VHP8226_01130</name>
</gene>
<dbReference type="Gene3D" id="1.10.101.10">
    <property type="entry name" value="PGBD-like superfamily/PGBD"/>
    <property type="match status" value="1"/>
</dbReference>
<evidence type="ECO:0000256" key="5">
    <source>
        <dbReference type="ARBA" id="ARBA00022984"/>
    </source>
</evidence>
<dbReference type="InterPro" id="IPR005490">
    <property type="entry name" value="LD_TPept_cat_dom"/>
</dbReference>
<evidence type="ECO:0000256" key="1">
    <source>
        <dbReference type="ARBA" id="ARBA00004752"/>
    </source>
</evidence>
<evidence type="ECO:0000256" key="2">
    <source>
        <dbReference type="ARBA" id="ARBA00005992"/>
    </source>
</evidence>
<dbReference type="Pfam" id="PF20142">
    <property type="entry name" value="Scaffold"/>
    <property type="match status" value="1"/>
</dbReference>
<dbReference type="GO" id="GO:0016740">
    <property type="term" value="F:transferase activity"/>
    <property type="evidence" value="ECO:0007669"/>
    <property type="project" value="UniProtKB-KW"/>
</dbReference>
<feature type="signal peptide" evidence="8">
    <location>
        <begin position="1"/>
        <end position="23"/>
    </location>
</feature>
<protein>
    <submittedName>
        <fullName evidence="10">L,D-transpeptidase YcbB</fullName>
        <ecNumber evidence="10">2.-.-.-</ecNumber>
    </submittedName>
</protein>
<proteinExistence type="inferred from homology"/>
<evidence type="ECO:0000256" key="4">
    <source>
        <dbReference type="ARBA" id="ARBA00022960"/>
    </source>
</evidence>
<dbReference type="EMBL" id="CAKLCM010000002">
    <property type="protein sequence ID" value="CAH0525602.1"/>
    <property type="molecule type" value="Genomic_DNA"/>
</dbReference>
<evidence type="ECO:0000256" key="7">
    <source>
        <dbReference type="PROSITE-ProRule" id="PRU01373"/>
    </source>
</evidence>
<evidence type="ECO:0000256" key="8">
    <source>
        <dbReference type="SAM" id="SignalP"/>
    </source>
</evidence>
<evidence type="ECO:0000256" key="3">
    <source>
        <dbReference type="ARBA" id="ARBA00022679"/>
    </source>
</evidence>
<evidence type="ECO:0000259" key="9">
    <source>
        <dbReference type="PROSITE" id="PS52029"/>
    </source>
</evidence>
<dbReference type="Proteomes" id="UP000838160">
    <property type="component" value="Unassembled WGS sequence"/>
</dbReference>
<dbReference type="PANTHER" id="PTHR41533:SF1">
    <property type="entry name" value="L,D-TRANSPEPTIDASE YCBB-RELATED"/>
    <property type="match status" value="1"/>
</dbReference>
<comment type="pathway">
    <text evidence="1 7">Cell wall biogenesis; peptidoglycan biosynthesis.</text>
</comment>
<feature type="domain" description="L,D-TPase catalytic" evidence="9">
    <location>
        <begin position="318"/>
        <end position="495"/>
    </location>
</feature>
<name>A0ABM8ZG78_9VIBR</name>